<organism evidence="1 2">
    <name type="scientific">Plantactinospora endophytica</name>
    <dbReference type="NCBI Taxonomy" id="673535"/>
    <lineage>
        <taxon>Bacteria</taxon>
        <taxon>Bacillati</taxon>
        <taxon>Actinomycetota</taxon>
        <taxon>Actinomycetes</taxon>
        <taxon>Micromonosporales</taxon>
        <taxon>Micromonosporaceae</taxon>
        <taxon>Plantactinospora</taxon>
    </lineage>
</organism>
<gene>
    <name evidence="1" type="ORF">Pen02_80930</name>
</gene>
<dbReference type="RefSeq" id="WP_203871457.1">
    <property type="nucleotide sequence ID" value="NZ_BONW01000052.1"/>
</dbReference>
<reference evidence="1 2" key="1">
    <citation type="submission" date="2021-01" db="EMBL/GenBank/DDBJ databases">
        <title>Whole genome shotgun sequence of Plantactinospora endophytica NBRC 110450.</title>
        <authorList>
            <person name="Komaki H."/>
            <person name="Tamura T."/>
        </authorList>
    </citation>
    <scope>NUCLEOTIDE SEQUENCE [LARGE SCALE GENOMIC DNA]</scope>
    <source>
        <strain evidence="1 2">NBRC 110450</strain>
    </source>
</reference>
<accession>A0ABQ4EEJ9</accession>
<keyword evidence="2" id="KW-1185">Reference proteome</keyword>
<dbReference type="Proteomes" id="UP000646749">
    <property type="component" value="Unassembled WGS sequence"/>
</dbReference>
<evidence type="ECO:0000313" key="2">
    <source>
        <dbReference type="Proteomes" id="UP000646749"/>
    </source>
</evidence>
<dbReference type="EMBL" id="BONW01000052">
    <property type="protein sequence ID" value="GIG93157.1"/>
    <property type="molecule type" value="Genomic_DNA"/>
</dbReference>
<protein>
    <submittedName>
        <fullName evidence="1">Uncharacterized protein</fullName>
    </submittedName>
</protein>
<sequence>MSYPYDAKRRVTALVKSLQVLVQRDPEQEVQGIALPVLDAALGAIKQSIPHDPVVKALVDLMSADFIGSGDTVRAADMLVVAEQLDAAIGPRPMFVA</sequence>
<proteinExistence type="predicted"/>
<evidence type="ECO:0000313" key="1">
    <source>
        <dbReference type="EMBL" id="GIG93157.1"/>
    </source>
</evidence>
<comment type="caution">
    <text evidence="1">The sequence shown here is derived from an EMBL/GenBank/DDBJ whole genome shotgun (WGS) entry which is preliminary data.</text>
</comment>
<name>A0ABQ4EEJ9_9ACTN</name>